<gene>
    <name evidence="1" type="ORF">WMY93_003519</name>
</gene>
<dbReference type="EMBL" id="JBBPFD010000002">
    <property type="protein sequence ID" value="KAK7940193.1"/>
    <property type="molecule type" value="Genomic_DNA"/>
</dbReference>
<reference evidence="2" key="1">
    <citation type="submission" date="2024-04" db="EMBL/GenBank/DDBJ databases">
        <title>Salinicola lusitanus LLJ914,a marine bacterium isolated from the Okinawa Trough.</title>
        <authorList>
            <person name="Li J."/>
        </authorList>
    </citation>
    <scope>NUCLEOTIDE SEQUENCE [LARGE SCALE GENOMIC DNA]</scope>
</reference>
<organism evidence="1 2">
    <name type="scientific">Mugilogobius chulae</name>
    <name type="common">yellowstripe goby</name>
    <dbReference type="NCBI Taxonomy" id="88201"/>
    <lineage>
        <taxon>Eukaryota</taxon>
        <taxon>Metazoa</taxon>
        <taxon>Chordata</taxon>
        <taxon>Craniata</taxon>
        <taxon>Vertebrata</taxon>
        <taxon>Euteleostomi</taxon>
        <taxon>Actinopterygii</taxon>
        <taxon>Neopterygii</taxon>
        <taxon>Teleostei</taxon>
        <taxon>Neoteleostei</taxon>
        <taxon>Acanthomorphata</taxon>
        <taxon>Gobiaria</taxon>
        <taxon>Gobiiformes</taxon>
        <taxon>Gobioidei</taxon>
        <taxon>Gobiidae</taxon>
        <taxon>Gobionellinae</taxon>
        <taxon>Mugilogobius</taxon>
    </lineage>
</organism>
<dbReference type="AlphaFoldDB" id="A0AAW0PWX6"/>
<dbReference type="InterPro" id="IPR029309">
    <property type="entry name" value="CaRF"/>
</dbReference>
<proteinExistence type="predicted"/>
<evidence type="ECO:0000313" key="1">
    <source>
        <dbReference type="EMBL" id="KAK7940193.1"/>
    </source>
</evidence>
<dbReference type="GO" id="GO:0003700">
    <property type="term" value="F:DNA-binding transcription factor activity"/>
    <property type="evidence" value="ECO:0007669"/>
    <property type="project" value="InterPro"/>
</dbReference>
<comment type="caution">
    <text evidence="1">The sequence shown here is derived from an EMBL/GenBank/DDBJ whole genome shotgun (WGS) entry which is preliminary data.</text>
</comment>
<accession>A0AAW0PWX6</accession>
<dbReference type="PANTHER" id="PTHR47456">
    <property type="entry name" value="PHD-TYPE DOMAIN-CONTAINING PROTEIN"/>
    <property type="match status" value="1"/>
</dbReference>
<protein>
    <submittedName>
        <fullName evidence="1">Uncharacterized protein</fullName>
    </submittedName>
</protein>
<keyword evidence="2" id="KW-1185">Reference proteome</keyword>
<evidence type="ECO:0000313" key="2">
    <source>
        <dbReference type="Proteomes" id="UP001460270"/>
    </source>
</evidence>
<dbReference type="Proteomes" id="UP001460270">
    <property type="component" value="Unassembled WGS sequence"/>
</dbReference>
<dbReference type="Pfam" id="PF15299">
    <property type="entry name" value="ALS2CR8"/>
    <property type="match status" value="1"/>
</dbReference>
<name>A0AAW0PWX6_9GOBI</name>
<dbReference type="PANTHER" id="PTHR47456:SF1">
    <property type="entry name" value="PHD-TYPE DOMAIN-CONTAINING PROTEIN"/>
    <property type="match status" value="1"/>
</dbReference>
<sequence>MEELLWIPPFFNVIRKGDGYISGIINNENELTSLLESHSRATFTSYIKWSDHIRETSKNGRQLWQVDDYSEDVPLCVRRRIIMVCQHGKAYIKKAKECGDVENNKKQVRKKSSKKLDCPAKLFIRHITRYDTFSVKGEASRTRKEDAMRRLKLALSEAHPPTSTFLHVKLPLMEAHQNHDIYPSVMISGYTGGVQSMVEVESSGEGALRTENYGTGPEGNMVVPDKKKIRLAQQTLRRELKRLTEASYLVDDLHSLKTTSLY</sequence>